<dbReference type="Proteomes" id="UP000008021">
    <property type="component" value="Chromosome 10"/>
</dbReference>
<feature type="transmembrane region" description="Helical" evidence="2">
    <location>
        <begin position="6"/>
        <end position="25"/>
    </location>
</feature>
<dbReference type="AlphaFoldDB" id="A0A0E0EV73"/>
<protein>
    <submittedName>
        <fullName evidence="3">Uncharacterized protein</fullName>
    </submittedName>
</protein>
<evidence type="ECO:0000313" key="3">
    <source>
        <dbReference type="EnsemblPlants" id="OMERI10G00270.1"/>
    </source>
</evidence>
<dbReference type="EnsemblPlants" id="OMERI10G00270.1">
    <property type="protein sequence ID" value="OMERI10G00270.1"/>
    <property type="gene ID" value="OMERI10G00270"/>
</dbReference>
<evidence type="ECO:0000256" key="1">
    <source>
        <dbReference type="SAM" id="MobiDB-lite"/>
    </source>
</evidence>
<proteinExistence type="predicted"/>
<keyword evidence="2" id="KW-0812">Transmembrane</keyword>
<name>A0A0E0EV73_9ORYZ</name>
<dbReference type="STRING" id="40149.A0A0E0EV73"/>
<organism evidence="3">
    <name type="scientific">Oryza meridionalis</name>
    <dbReference type="NCBI Taxonomy" id="40149"/>
    <lineage>
        <taxon>Eukaryota</taxon>
        <taxon>Viridiplantae</taxon>
        <taxon>Streptophyta</taxon>
        <taxon>Embryophyta</taxon>
        <taxon>Tracheophyta</taxon>
        <taxon>Spermatophyta</taxon>
        <taxon>Magnoliopsida</taxon>
        <taxon>Liliopsida</taxon>
        <taxon>Poales</taxon>
        <taxon>Poaceae</taxon>
        <taxon>BOP clade</taxon>
        <taxon>Oryzoideae</taxon>
        <taxon>Oryzeae</taxon>
        <taxon>Oryzinae</taxon>
        <taxon>Oryza</taxon>
    </lineage>
</organism>
<keyword evidence="4" id="KW-1185">Reference proteome</keyword>
<accession>A0A0E0EV73</accession>
<keyword evidence="2" id="KW-0472">Membrane</keyword>
<feature type="region of interest" description="Disordered" evidence="1">
    <location>
        <begin position="34"/>
        <end position="83"/>
    </location>
</feature>
<reference evidence="3" key="1">
    <citation type="submission" date="2015-04" db="UniProtKB">
        <authorList>
            <consortium name="EnsemblPlants"/>
        </authorList>
    </citation>
    <scope>IDENTIFICATION</scope>
</reference>
<keyword evidence="2" id="KW-1133">Transmembrane helix</keyword>
<evidence type="ECO:0000313" key="4">
    <source>
        <dbReference type="Proteomes" id="UP000008021"/>
    </source>
</evidence>
<dbReference type="HOGENOM" id="CLU_2416969_0_0_1"/>
<evidence type="ECO:0000256" key="2">
    <source>
        <dbReference type="SAM" id="Phobius"/>
    </source>
</evidence>
<reference evidence="3" key="2">
    <citation type="submission" date="2018-05" db="EMBL/GenBank/DDBJ databases">
        <title>OmerRS3 (Oryza meridionalis Reference Sequence Version 3).</title>
        <authorList>
            <person name="Zhang J."/>
            <person name="Kudrna D."/>
            <person name="Lee S."/>
            <person name="Talag J."/>
            <person name="Welchert J."/>
            <person name="Wing R.A."/>
        </authorList>
    </citation>
    <scope>NUCLEOTIDE SEQUENCE [LARGE SCALE GENOMIC DNA]</scope>
    <source>
        <strain evidence="3">cv. OR44</strain>
    </source>
</reference>
<sequence length="92" mass="9858">MKTNEFITVLPVFLCVILVVLQGMLKHELNRPKYHSTAAPASARAGGRTAASSTRRPGWPCSGQVPRPESGSPPQPFDGLPDLTCRDAVSSK</sequence>
<dbReference type="Gramene" id="OMERI10G00270.1">
    <property type="protein sequence ID" value="OMERI10G00270.1"/>
    <property type="gene ID" value="OMERI10G00270"/>
</dbReference>
<feature type="compositionally biased region" description="Low complexity" evidence="1">
    <location>
        <begin position="36"/>
        <end position="56"/>
    </location>
</feature>